<dbReference type="InterPro" id="IPR041498">
    <property type="entry name" value="Big_6"/>
</dbReference>
<dbReference type="EMBL" id="JAJHPV010000009">
    <property type="protein sequence ID" value="MCC6070517.1"/>
    <property type="molecule type" value="Genomic_DNA"/>
</dbReference>
<dbReference type="InterPro" id="IPR013783">
    <property type="entry name" value="Ig-like_fold"/>
</dbReference>
<evidence type="ECO:0000313" key="4">
    <source>
        <dbReference type="Proteomes" id="UP001198701"/>
    </source>
</evidence>
<dbReference type="Gene3D" id="2.60.40.10">
    <property type="entry name" value="Immunoglobulins"/>
    <property type="match status" value="2"/>
</dbReference>
<dbReference type="SUPFAM" id="SSF51120">
    <property type="entry name" value="beta-Roll"/>
    <property type="match status" value="1"/>
</dbReference>
<organism evidence="3 4">
    <name type="scientific">Massilia agrisoli</name>
    <dbReference type="NCBI Taxonomy" id="2892444"/>
    <lineage>
        <taxon>Bacteria</taxon>
        <taxon>Pseudomonadati</taxon>
        <taxon>Pseudomonadota</taxon>
        <taxon>Betaproteobacteria</taxon>
        <taxon>Burkholderiales</taxon>
        <taxon>Oxalobacteraceae</taxon>
        <taxon>Telluria group</taxon>
        <taxon>Massilia</taxon>
    </lineage>
</organism>
<keyword evidence="4" id="KW-1185">Reference proteome</keyword>
<feature type="domain" description="Bacterial Ig" evidence="2">
    <location>
        <begin position="56"/>
        <end position="126"/>
    </location>
</feature>
<feature type="domain" description="DUF4214" evidence="1">
    <location>
        <begin position="347"/>
        <end position="418"/>
    </location>
</feature>
<protein>
    <submittedName>
        <fullName evidence="3">DUF4214 domain-containing protein</fullName>
    </submittedName>
</protein>
<evidence type="ECO:0000259" key="1">
    <source>
        <dbReference type="Pfam" id="PF13946"/>
    </source>
</evidence>
<dbReference type="NCBIfam" id="NF033510">
    <property type="entry name" value="Ca_tandemer"/>
    <property type="match status" value="1"/>
</dbReference>
<feature type="domain" description="Bacterial Ig" evidence="2">
    <location>
        <begin position="134"/>
        <end position="210"/>
    </location>
</feature>
<comment type="caution">
    <text evidence="3">The sequence shown here is derived from an EMBL/GenBank/DDBJ whole genome shotgun (WGS) entry which is preliminary data.</text>
</comment>
<proteinExistence type="predicted"/>
<dbReference type="Proteomes" id="UP001198701">
    <property type="component" value="Unassembled WGS sequence"/>
</dbReference>
<dbReference type="InterPro" id="IPR011049">
    <property type="entry name" value="Serralysin-like_metalloprot_C"/>
</dbReference>
<accession>A0ABS8IPI8</accession>
<gene>
    <name evidence="3" type="ORF">LMJ30_06020</name>
</gene>
<dbReference type="Pfam" id="PF13946">
    <property type="entry name" value="DUF4214"/>
    <property type="match status" value="1"/>
</dbReference>
<evidence type="ECO:0000313" key="3">
    <source>
        <dbReference type="EMBL" id="MCC6070517.1"/>
    </source>
</evidence>
<sequence length="434" mass="44674">MAAGDTLLVSGPDGSDTLASIELFQFFDGTFTRSQLVDNSAPATPTAAVETNENGYIKGNTPIVFGVAEAGSTVKIFSGSNHIATGKADITTGLFQVAVPGLANGSYVLAATATDAAGNVSAATSVSFRVDATAPGAPSGTHQLSGNQASFSGTGEVGTTILLVNNGYELIGETKVGVDGKWAIMSNPLANGSFSVSVQSVDEADNVTAAGAALTFSVNSPLNATGGTGNDLMVSTPGNNALQGLGGIDTAVYAGPRSSYTVAESTNGYTVSSAADGLDSLLGIERIKFGDASVAIDLEGNGGQAYRLYTAVLARAPDLAGLGFWIDRLDKKIVYEGKVLDLRGVADLFLRSDEFTATYGAINTLSNEVFVSKLYQNVLHRPLDQAGFDFWVVALEEKGVARSEILVAFSESAENKAQVIGVIENGAEYIPYIG</sequence>
<dbReference type="InterPro" id="IPR025282">
    <property type="entry name" value="DUF4214"/>
</dbReference>
<dbReference type="Pfam" id="PF17936">
    <property type="entry name" value="Big_6"/>
    <property type="match status" value="2"/>
</dbReference>
<name>A0ABS8IPI8_9BURK</name>
<evidence type="ECO:0000259" key="2">
    <source>
        <dbReference type="Pfam" id="PF17936"/>
    </source>
</evidence>
<reference evidence="3 4" key="1">
    <citation type="submission" date="2021-11" db="EMBL/GenBank/DDBJ databases">
        <authorList>
            <person name="Huq M.A."/>
        </authorList>
    </citation>
    <scope>NUCLEOTIDE SEQUENCE [LARGE SCALE GENOMIC DNA]</scope>
    <source>
        <strain evidence="3 4">MAHUQ-52</strain>
    </source>
</reference>